<protein>
    <submittedName>
        <fullName evidence="1">Uncharacterized protein</fullName>
    </submittedName>
</protein>
<dbReference type="EMBL" id="FNKJ01000003">
    <property type="protein sequence ID" value="SDR01742.1"/>
    <property type="molecule type" value="Genomic_DNA"/>
</dbReference>
<accession>A0A1H1FL42</accession>
<name>A0A1H1FL42_9PSED</name>
<reference evidence="2" key="1">
    <citation type="submission" date="2016-10" db="EMBL/GenBank/DDBJ databases">
        <authorList>
            <person name="Varghese N."/>
            <person name="Submissions S."/>
        </authorList>
    </citation>
    <scope>NUCLEOTIDE SEQUENCE [LARGE SCALE GENOMIC DNA]</scope>
    <source>
        <strain evidence="2">BS3775</strain>
    </source>
</reference>
<evidence type="ECO:0000313" key="2">
    <source>
        <dbReference type="Proteomes" id="UP000199570"/>
    </source>
</evidence>
<evidence type="ECO:0000313" key="1">
    <source>
        <dbReference type="EMBL" id="SDR01742.1"/>
    </source>
</evidence>
<keyword evidence="2" id="KW-1185">Reference proteome</keyword>
<proteinExistence type="predicted"/>
<dbReference type="AlphaFoldDB" id="A0A1H1FL42"/>
<dbReference type="RefSeq" id="WP_090322475.1">
    <property type="nucleotide sequence ID" value="NZ_FNKJ01000003.1"/>
</dbReference>
<sequence length="154" mass="16881">MICRKSMDACKTPGMCSPHGGCQDPIQSELAALREELATLKSPGPLCFCGLKQTKNPHPEAGVPPGYLEVGTVYDCIPCLNKSRRAWSKKANALTSELAEAKQRLADAERRNVELISLLRDAAEYVRHPDYDWHIGFIQEVDAAIKPTESGASE</sequence>
<dbReference type="Proteomes" id="UP000199570">
    <property type="component" value="Unassembled WGS sequence"/>
</dbReference>
<gene>
    <name evidence="1" type="ORF">SAMN04490195_2767</name>
</gene>
<organism evidence="1 2">
    <name type="scientific">Pseudomonas moorei</name>
    <dbReference type="NCBI Taxonomy" id="395599"/>
    <lineage>
        <taxon>Bacteria</taxon>
        <taxon>Pseudomonadati</taxon>
        <taxon>Pseudomonadota</taxon>
        <taxon>Gammaproteobacteria</taxon>
        <taxon>Pseudomonadales</taxon>
        <taxon>Pseudomonadaceae</taxon>
        <taxon>Pseudomonas</taxon>
    </lineage>
</organism>